<keyword evidence="2" id="KW-0808">Transferase</keyword>
<name>A0A151T4D7_CAJCA</name>
<evidence type="ECO:0000259" key="1">
    <source>
        <dbReference type="Pfam" id="PF22600"/>
    </source>
</evidence>
<dbReference type="PANTHER" id="PTHR12271">
    <property type="entry name" value="POLY A POLYMERASE CID PAP -RELATED"/>
    <property type="match status" value="1"/>
</dbReference>
<dbReference type="AlphaFoldDB" id="A0A151T4D7"/>
<evidence type="ECO:0000313" key="2">
    <source>
        <dbReference type="EMBL" id="KYP61890.1"/>
    </source>
</evidence>
<dbReference type="CDD" id="cd05402">
    <property type="entry name" value="NT_PAP_TUTase"/>
    <property type="match status" value="1"/>
</dbReference>
<reference evidence="2 3" key="1">
    <citation type="journal article" date="2012" name="Nat. Biotechnol.">
        <title>Draft genome sequence of pigeonpea (Cajanus cajan), an orphan legume crop of resource-poor farmers.</title>
        <authorList>
            <person name="Varshney R.K."/>
            <person name="Chen W."/>
            <person name="Li Y."/>
            <person name="Bharti A.K."/>
            <person name="Saxena R.K."/>
            <person name="Schlueter J.A."/>
            <person name="Donoghue M.T."/>
            <person name="Azam S."/>
            <person name="Fan G."/>
            <person name="Whaley A.M."/>
            <person name="Farmer A.D."/>
            <person name="Sheridan J."/>
            <person name="Iwata A."/>
            <person name="Tuteja R."/>
            <person name="Penmetsa R.V."/>
            <person name="Wu W."/>
            <person name="Upadhyaya H.D."/>
            <person name="Yang S.P."/>
            <person name="Shah T."/>
            <person name="Saxena K.B."/>
            <person name="Michael T."/>
            <person name="McCombie W.R."/>
            <person name="Yang B."/>
            <person name="Zhang G."/>
            <person name="Yang H."/>
            <person name="Wang J."/>
            <person name="Spillane C."/>
            <person name="Cook D.R."/>
            <person name="May G.D."/>
            <person name="Xu X."/>
            <person name="Jackson S.A."/>
        </authorList>
    </citation>
    <scope>NUCLEOTIDE SEQUENCE [LARGE SCALE GENOMIC DNA]</scope>
    <source>
        <strain evidence="3">cv. Asha</strain>
    </source>
</reference>
<dbReference type="GO" id="GO:0031123">
    <property type="term" value="P:RNA 3'-end processing"/>
    <property type="evidence" value="ECO:0007669"/>
    <property type="project" value="TreeGrafter"/>
</dbReference>
<dbReference type="EMBL" id="CM003610">
    <property type="protein sequence ID" value="KYP61890.1"/>
    <property type="molecule type" value="Genomic_DNA"/>
</dbReference>
<sequence>MPDLMKIAEKLESKILPMIRFTPENVIDLDRLLCDTFISQCPKPIDYHNRRDLVRIFNTITKEIYGNSDGSPVVEEYGSFVMDMFDKKSDLDLSITFNDSSEVSRKKKISTLHKFNRKLLLIERQGHVTGLQPIWTARVPIIKVTDSGTGIECDLSVDNRDGIAKSRIIHAISAIDERFRKLSFLMKSWAKAHDINSPKDSTLSSLSIVSFVAFHLQTRNPPILPPFSILLKEGDDPASVAKVVKTYLNYGKQNKESLAMLFITLLVKLASVEKLWEKGFCASLYEGSWILKSWKRSYPISVEDFIDRSQNVARAVGRNAVKTIYRCIHKSLDFLTQFLNGQSQGNNLMDVLFGKNTASTLEVGVTSHIGENKNNLPILQNPHPPKKRRLEEHLEEKKVRIRNEKKIVSALQGTEPLRGGWVQQSLSETPRNSLVSLAAPVSYRPPHAISSTNIKVNHNHNPGTTPHFSLHPVAFERSYNPSIPSHLIASQSSQGFAIHQKSVASNPYLPSIHSHLPQVGRNPYTQRAFYNNRNNPFGP</sequence>
<keyword evidence="2" id="KW-0548">Nucleotidyltransferase</keyword>
<dbReference type="Gene3D" id="3.30.460.10">
    <property type="entry name" value="Beta Polymerase, domain 2"/>
    <property type="match status" value="1"/>
</dbReference>
<feature type="domain" description="Poly(A) RNA polymerase mitochondrial-like central palm" evidence="1">
    <location>
        <begin position="37"/>
        <end position="173"/>
    </location>
</feature>
<dbReference type="Proteomes" id="UP000075243">
    <property type="component" value="Chromosome 8"/>
</dbReference>
<dbReference type="InterPro" id="IPR054708">
    <property type="entry name" value="MTPAP-like_central"/>
</dbReference>
<evidence type="ECO:0000313" key="3">
    <source>
        <dbReference type="Proteomes" id="UP000075243"/>
    </source>
</evidence>
<dbReference type="InterPro" id="IPR043519">
    <property type="entry name" value="NT_sf"/>
</dbReference>
<dbReference type="OMA" id="HNYRCDE"/>
<gene>
    <name evidence="2" type="ORF">KK1_016404</name>
</gene>
<accession>A0A151T4D7</accession>
<dbReference type="GO" id="GO:0016779">
    <property type="term" value="F:nucleotidyltransferase activity"/>
    <property type="evidence" value="ECO:0007669"/>
    <property type="project" value="UniProtKB-KW"/>
</dbReference>
<dbReference type="PANTHER" id="PTHR12271:SF134">
    <property type="entry name" value="NUCLEOTIDYLTRANSFERASE FAMILY PROTEIN"/>
    <property type="match status" value="1"/>
</dbReference>
<organism evidence="2 3">
    <name type="scientific">Cajanus cajan</name>
    <name type="common">Pigeon pea</name>
    <name type="synonym">Cajanus indicus</name>
    <dbReference type="NCBI Taxonomy" id="3821"/>
    <lineage>
        <taxon>Eukaryota</taxon>
        <taxon>Viridiplantae</taxon>
        <taxon>Streptophyta</taxon>
        <taxon>Embryophyta</taxon>
        <taxon>Tracheophyta</taxon>
        <taxon>Spermatophyta</taxon>
        <taxon>Magnoliopsida</taxon>
        <taxon>eudicotyledons</taxon>
        <taxon>Gunneridae</taxon>
        <taxon>Pentapetalae</taxon>
        <taxon>rosids</taxon>
        <taxon>fabids</taxon>
        <taxon>Fabales</taxon>
        <taxon>Fabaceae</taxon>
        <taxon>Papilionoideae</taxon>
        <taxon>50 kb inversion clade</taxon>
        <taxon>NPAAA clade</taxon>
        <taxon>indigoferoid/millettioid clade</taxon>
        <taxon>Phaseoleae</taxon>
        <taxon>Cajanus</taxon>
    </lineage>
</organism>
<dbReference type="SUPFAM" id="SSF81631">
    <property type="entry name" value="PAP/OAS1 substrate-binding domain"/>
    <property type="match status" value="1"/>
</dbReference>
<protein>
    <submittedName>
        <fullName evidence="2">Terminal uridylyltransferase 7</fullName>
    </submittedName>
</protein>
<dbReference type="Gramene" id="C.cajan_15937.t">
    <property type="protein sequence ID" value="C.cajan_15937.t"/>
    <property type="gene ID" value="C.cajan_15937"/>
</dbReference>
<proteinExistence type="predicted"/>
<dbReference type="SUPFAM" id="SSF81301">
    <property type="entry name" value="Nucleotidyltransferase"/>
    <property type="match status" value="1"/>
</dbReference>
<keyword evidence="3" id="KW-1185">Reference proteome</keyword>
<dbReference type="Gene3D" id="1.10.1410.10">
    <property type="match status" value="1"/>
</dbReference>
<dbReference type="Pfam" id="PF22600">
    <property type="entry name" value="MTPAP-like_central"/>
    <property type="match status" value="1"/>
</dbReference>
<dbReference type="STRING" id="3821.A0A151T4D7"/>